<dbReference type="SUPFAM" id="SSF53335">
    <property type="entry name" value="S-adenosyl-L-methionine-dependent methyltransferases"/>
    <property type="match status" value="1"/>
</dbReference>
<reference evidence="2" key="1">
    <citation type="submission" date="2019-10" db="EMBL/GenBank/DDBJ databases">
        <title>Nonomuraea sp. nov., isolated from Phyllanthus amarus.</title>
        <authorList>
            <person name="Klykleung N."/>
            <person name="Tanasupawat S."/>
        </authorList>
    </citation>
    <scope>NUCLEOTIDE SEQUENCE [LARGE SCALE GENOMIC DNA]</scope>
    <source>
        <strain evidence="2">3MP-10</strain>
    </source>
</reference>
<feature type="compositionally biased region" description="Basic and acidic residues" evidence="1">
    <location>
        <begin position="1"/>
        <end position="15"/>
    </location>
</feature>
<organism evidence="2 3">
    <name type="scientific">Streptomyces mimosae</name>
    <dbReference type="NCBI Taxonomy" id="2586635"/>
    <lineage>
        <taxon>Bacteria</taxon>
        <taxon>Bacillati</taxon>
        <taxon>Actinomycetota</taxon>
        <taxon>Actinomycetes</taxon>
        <taxon>Kitasatosporales</taxon>
        <taxon>Streptomycetaceae</taxon>
        <taxon>Streptomyces</taxon>
    </lineage>
</organism>
<dbReference type="CDD" id="cd02440">
    <property type="entry name" value="AdoMet_MTases"/>
    <property type="match status" value="1"/>
</dbReference>
<evidence type="ECO:0000256" key="1">
    <source>
        <dbReference type="SAM" id="MobiDB-lite"/>
    </source>
</evidence>
<keyword evidence="2" id="KW-0489">Methyltransferase</keyword>
<dbReference type="OrthoDB" id="9797252at2"/>
<dbReference type="InterPro" id="IPR029063">
    <property type="entry name" value="SAM-dependent_MTases_sf"/>
</dbReference>
<dbReference type="Gene3D" id="3.40.50.150">
    <property type="entry name" value="Vaccinia Virus protein VP39"/>
    <property type="match status" value="1"/>
</dbReference>
<gene>
    <name evidence="2" type="ORF">FH607_013240</name>
</gene>
<protein>
    <submittedName>
        <fullName evidence="2">Methyltransferase domain-containing protein</fullName>
    </submittedName>
</protein>
<feature type="region of interest" description="Disordered" evidence="1">
    <location>
        <begin position="1"/>
        <end position="30"/>
    </location>
</feature>
<dbReference type="GO" id="GO:0032259">
    <property type="term" value="P:methylation"/>
    <property type="evidence" value="ECO:0007669"/>
    <property type="project" value="UniProtKB-KW"/>
</dbReference>
<keyword evidence="2" id="KW-0808">Transferase</keyword>
<dbReference type="Pfam" id="PF13489">
    <property type="entry name" value="Methyltransf_23"/>
    <property type="match status" value="1"/>
</dbReference>
<comment type="caution">
    <text evidence="2">The sequence shown here is derived from an EMBL/GenBank/DDBJ whole genome shotgun (WGS) entry which is preliminary data.</text>
</comment>
<proteinExistence type="predicted"/>
<keyword evidence="3" id="KW-1185">Reference proteome</keyword>
<evidence type="ECO:0000313" key="2">
    <source>
        <dbReference type="EMBL" id="KAB8165876.1"/>
    </source>
</evidence>
<sequence>MPDVPQELHRDRERAGSFGSVAEEYDRHRPTYPRELMDELTDLRPARVLDVGCGTGRNVVALAERGLSVLGVERDERMRVAAFEA</sequence>
<accession>A0A5N6AD30</accession>
<dbReference type="Proteomes" id="UP000314251">
    <property type="component" value="Unassembled WGS sequence"/>
</dbReference>
<dbReference type="GO" id="GO:0008168">
    <property type="term" value="F:methyltransferase activity"/>
    <property type="evidence" value="ECO:0007669"/>
    <property type="project" value="UniProtKB-KW"/>
</dbReference>
<dbReference type="EMBL" id="VDLY02000007">
    <property type="protein sequence ID" value="KAB8165876.1"/>
    <property type="molecule type" value="Genomic_DNA"/>
</dbReference>
<name>A0A5N6AD30_9ACTN</name>
<evidence type="ECO:0000313" key="3">
    <source>
        <dbReference type="Proteomes" id="UP000314251"/>
    </source>
</evidence>
<dbReference type="AlphaFoldDB" id="A0A5N6AD30"/>